<dbReference type="HOGENOM" id="CLU_2477413_0_0_4"/>
<dbReference type="AlphaFoldDB" id="B2SZJ1"/>
<feature type="region of interest" description="Disordered" evidence="1">
    <location>
        <begin position="59"/>
        <end position="87"/>
    </location>
</feature>
<dbReference type="KEGG" id="bpy:Bphyt_2785"/>
<reference evidence="2 3" key="1">
    <citation type="journal article" date="2011" name="J. Bacteriol.">
        <title>Complete genome sequence of the plant growth-promoting endophyte Burkholderia phytofirmans strain PsJN.</title>
        <authorList>
            <person name="Weilharter A."/>
            <person name="Mitter B."/>
            <person name="Shin M.V."/>
            <person name="Chain P.S."/>
            <person name="Nowak J."/>
            <person name="Sessitsch A."/>
        </authorList>
    </citation>
    <scope>NUCLEOTIDE SEQUENCE [LARGE SCALE GENOMIC DNA]</scope>
    <source>
        <strain evidence="3">DSM 17436 / LMG 22146 / PsJN</strain>
    </source>
</reference>
<dbReference type="STRING" id="398527.Bphyt_2785"/>
<name>B2SZJ1_PARPJ</name>
<feature type="compositionally biased region" description="Polar residues" evidence="1">
    <location>
        <begin position="78"/>
        <end position="87"/>
    </location>
</feature>
<dbReference type="EMBL" id="CP001052">
    <property type="protein sequence ID" value="ACD17179.1"/>
    <property type="molecule type" value="Genomic_DNA"/>
</dbReference>
<evidence type="ECO:0000256" key="1">
    <source>
        <dbReference type="SAM" id="MobiDB-lite"/>
    </source>
</evidence>
<evidence type="ECO:0000313" key="3">
    <source>
        <dbReference type="Proteomes" id="UP000001739"/>
    </source>
</evidence>
<sequence length="87" mass="9280">MLNERADMNVGDTTSHGGEVISGSLSSTWGREEISIARKGDLVTSRKFAPYTFVIAEGREGSADRDGARSAAGRMSPLSLTPNARDH</sequence>
<evidence type="ECO:0008006" key="4">
    <source>
        <dbReference type="Google" id="ProtNLM"/>
    </source>
</evidence>
<accession>B2SZJ1</accession>
<feature type="compositionally biased region" description="Basic and acidic residues" evidence="1">
    <location>
        <begin position="59"/>
        <end position="68"/>
    </location>
</feature>
<organism evidence="2 3">
    <name type="scientific">Paraburkholderia phytofirmans (strain DSM 17436 / LMG 22146 / PsJN)</name>
    <name type="common">Burkholderia phytofirmans</name>
    <dbReference type="NCBI Taxonomy" id="398527"/>
    <lineage>
        <taxon>Bacteria</taxon>
        <taxon>Pseudomonadati</taxon>
        <taxon>Pseudomonadota</taxon>
        <taxon>Betaproteobacteria</taxon>
        <taxon>Burkholderiales</taxon>
        <taxon>Burkholderiaceae</taxon>
        <taxon>Paraburkholderia</taxon>
    </lineage>
</organism>
<dbReference type="Proteomes" id="UP000001739">
    <property type="component" value="Chromosome 1"/>
</dbReference>
<gene>
    <name evidence="2" type="ordered locus">Bphyt_2785</name>
</gene>
<feature type="region of interest" description="Disordered" evidence="1">
    <location>
        <begin position="1"/>
        <end position="24"/>
    </location>
</feature>
<evidence type="ECO:0000313" key="2">
    <source>
        <dbReference type="EMBL" id="ACD17179.1"/>
    </source>
</evidence>
<proteinExistence type="predicted"/>
<protein>
    <recommendedName>
        <fullName evidence="4">PAAR repeat-containing protein</fullName>
    </recommendedName>
</protein>
<dbReference type="Pfam" id="PF05488">
    <property type="entry name" value="PAAR_motif"/>
    <property type="match status" value="1"/>
</dbReference>
<dbReference type="InterPro" id="IPR008727">
    <property type="entry name" value="PAAR_motif"/>
</dbReference>